<evidence type="ECO:0000256" key="3">
    <source>
        <dbReference type="ARBA" id="ARBA00023295"/>
    </source>
</evidence>
<dbReference type="InterPro" id="IPR006103">
    <property type="entry name" value="Glyco_hydro_2_cat"/>
</dbReference>
<dbReference type="Pfam" id="PF02837">
    <property type="entry name" value="Glyco_hydro_2_N"/>
    <property type="match status" value="1"/>
</dbReference>
<dbReference type="InterPro" id="IPR051913">
    <property type="entry name" value="GH2_Domain-Containing"/>
</dbReference>
<feature type="chain" id="PRO_5030031019" evidence="4">
    <location>
        <begin position="21"/>
        <end position="600"/>
    </location>
</feature>
<dbReference type="InterPro" id="IPR006104">
    <property type="entry name" value="Glyco_hydro_2_N"/>
</dbReference>
<evidence type="ECO:0000259" key="6">
    <source>
        <dbReference type="Pfam" id="PF02836"/>
    </source>
</evidence>
<reference evidence="8 9" key="1">
    <citation type="submission" date="2016-11" db="EMBL/GenBank/DDBJ databases">
        <authorList>
            <person name="Jaros S."/>
            <person name="Januszkiewicz K."/>
            <person name="Wedrychowicz H."/>
        </authorList>
    </citation>
    <scope>NUCLEOTIDE SEQUENCE [LARGE SCALE GENOMIC DNA]</scope>
    <source>
        <strain evidence="8 9">DSM 26883</strain>
    </source>
</reference>
<protein>
    <submittedName>
        <fullName evidence="8">Glycosyl hydrolases family 2, TIM barrel domain</fullName>
    </submittedName>
</protein>
<dbReference type="EMBL" id="FQVD01000001">
    <property type="protein sequence ID" value="SHE30722.1"/>
    <property type="molecule type" value="Genomic_DNA"/>
</dbReference>
<organism evidence="8 9">
    <name type="scientific">Bacteroides faecichinchillae</name>
    <dbReference type="NCBI Taxonomy" id="871325"/>
    <lineage>
        <taxon>Bacteria</taxon>
        <taxon>Pseudomonadati</taxon>
        <taxon>Bacteroidota</taxon>
        <taxon>Bacteroidia</taxon>
        <taxon>Bacteroidales</taxon>
        <taxon>Bacteroidaceae</taxon>
        <taxon>Bacteroides</taxon>
    </lineage>
</organism>
<dbReference type="PANTHER" id="PTHR42732:SF3">
    <property type="entry name" value="HYDROLASE"/>
    <property type="match status" value="1"/>
</dbReference>
<keyword evidence="3" id="KW-0326">Glycosidase</keyword>
<accession>A0A1M4SEY3</accession>
<keyword evidence="9" id="KW-1185">Reference proteome</keyword>
<dbReference type="SUPFAM" id="SSF51445">
    <property type="entry name" value="(Trans)glycosidases"/>
    <property type="match status" value="1"/>
</dbReference>
<evidence type="ECO:0000259" key="7">
    <source>
        <dbReference type="Pfam" id="PF02837"/>
    </source>
</evidence>
<dbReference type="Gene3D" id="2.60.40.10">
    <property type="entry name" value="Immunoglobulins"/>
    <property type="match status" value="1"/>
</dbReference>
<dbReference type="GO" id="GO:0004553">
    <property type="term" value="F:hydrolase activity, hydrolyzing O-glycosyl compounds"/>
    <property type="evidence" value="ECO:0007669"/>
    <property type="project" value="InterPro"/>
</dbReference>
<dbReference type="Proteomes" id="UP000184436">
    <property type="component" value="Unassembled WGS sequence"/>
</dbReference>
<proteinExistence type="inferred from homology"/>
<dbReference type="SUPFAM" id="SSF49303">
    <property type="entry name" value="beta-Galactosidase/glucuronidase domain"/>
    <property type="match status" value="1"/>
</dbReference>
<evidence type="ECO:0000313" key="9">
    <source>
        <dbReference type="Proteomes" id="UP000184436"/>
    </source>
</evidence>
<feature type="domain" description="Glycosyl hydrolases family 2 sugar binding" evidence="7">
    <location>
        <begin position="90"/>
        <end position="159"/>
    </location>
</feature>
<dbReference type="InterPro" id="IPR006102">
    <property type="entry name" value="Ig-like_GH2"/>
</dbReference>
<dbReference type="Pfam" id="PF02836">
    <property type="entry name" value="Glyco_hydro_2_C"/>
    <property type="match status" value="1"/>
</dbReference>
<evidence type="ECO:0000313" key="8">
    <source>
        <dbReference type="EMBL" id="SHE30722.1"/>
    </source>
</evidence>
<keyword evidence="2 8" id="KW-0378">Hydrolase</keyword>
<gene>
    <name evidence="8" type="ORF">SAMN05444349_101107</name>
</gene>
<dbReference type="GO" id="GO:0005975">
    <property type="term" value="P:carbohydrate metabolic process"/>
    <property type="evidence" value="ECO:0007669"/>
    <property type="project" value="InterPro"/>
</dbReference>
<feature type="signal peptide" evidence="4">
    <location>
        <begin position="1"/>
        <end position="20"/>
    </location>
</feature>
<dbReference type="InterPro" id="IPR036156">
    <property type="entry name" value="Beta-gal/glucu_dom_sf"/>
</dbReference>
<dbReference type="InterPro" id="IPR008979">
    <property type="entry name" value="Galactose-bd-like_sf"/>
</dbReference>
<comment type="similarity">
    <text evidence="1">Belongs to the glycosyl hydrolase 2 family.</text>
</comment>
<dbReference type="SUPFAM" id="SSF49785">
    <property type="entry name" value="Galactose-binding domain-like"/>
    <property type="match status" value="1"/>
</dbReference>
<name>A0A1M4SEY3_9BACE</name>
<dbReference type="PANTHER" id="PTHR42732">
    <property type="entry name" value="BETA-GALACTOSIDASE"/>
    <property type="match status" value="1"/>
</dbReference>
<feature type="domain" description="Glycoside hydrolase family 2 catalytic" evidence="6">
    <location>
        <begin position="338"/>
        <end position="593"/>
    </location>
</feature>
<feature type="domain" description="Glycoside hydrolase family 2 immunoglobulin-like beta-sandwich" evidence="5">
    <location>
        <begin position="205"/>
        <end position="299"/>
    </location>
</feature>
<dbReference type="InterPro" id="IPR017853">
    <property type="entry name" value="GH"/>
</dbReference>
<evidence type="ECO:0000256" key="4">
    <source>
        <dbReference type="SAM" id="SignalP"/>
    </source>
</evidence>
<dbReference type="AlphaFoldDB" id="A0A1M4SEY3"/>
<evidence type="ECO:0000256" key="1">
    <source>
        <dbReference type="ARBA" id="ARBA00007401"/>
    </source>
</evidence>
<dbReference type="InterPro" id="IPR013783">
    <property type="entry name" value="Ig-like_fold"/>
</dbReference>
<evidence type="ECO:0000256" key="2">
    <source>
        <dbReference type="ARBA" id="ARBA00022801"/>
    </source>
</evidence>
<sequence>MKKLFVVALLALMNVWNVFSADVPRPEYPRPQFERADWVNLNGIWTYEFDFGNSGKDRKLQETDKFKNNIIVPFCPESKLSGVEHTDFINQMWYQRPLTIPANWNGKKIFLNFGAVDYCAEIFIDKKFIARHFGGSSSFSIDLTRYVKPGQTHNLVVFVKDDLRSGEQTGGKQCTNYFSGGCSYTRVTGIWQTVWMEAVAPNGLKNVFARPDIDQKQLVILPEFYQESNDGTLEVTVLDGKKTVAKKEVSSCNGSVVVLPMKNMNLWTPETPFLYDVVYRVKDAKGNVIDEVKSYVGMRKVHTANGIFYLNNEPYYQRLVLDQGYYPDGIWTAPSDEALKNDIVLGKEAGFNGARLHQKVFEERYYYWADKLGYITWGESASWVLDVNKELAARNFIGEWSEVVLRDRNHPSLVTWTPFNETWGGGQNAYVRLVKDVYHITKGIDPTRPINDASGDNHVLTDIWSVHNYEQDRAKLTEQLKFEEGKEPYRNTRDKDFLAVYEGQPYMLDEFGGIPWMAEKDRKNSWGYGGMPANEEEFYKRLEGQIDAIIDSKHVWGFCYTQLTDVEQEKNGVYYYNRTPKLDMKRIKAIFEKIPSRPGK</sequence>
<dbReference type="Pfam" id="PF00703">
    <property type="entry name" value="Glyco_hydro_2"/>
    <property type="match status" value="1"/>
</dbReference>
<dbReference type="Gene3D" id="2.60.120.260">
    <property type="entry name" value="Galactose-binding domain-like"/>
    <property type="match status" value="1"/>
</dbReference>
<dbReference type="STRING" id="871325.SAMN05444349_101107"/>
<evidence type="ECO:0000259" key="5">
    <source>
        <dbReference type="Pfam" id="PF00703"/>
    </source>
</evidence>
<dbReference type="Gene3D" id="3.20.20.80">
    <property type="entry name" value="Glycosidases"/>
    <property type="match status" value="1"/>
</dbReference>
<dbReference type="RefSeq" id="WP_073348989.1">
    <property type="nucleotide sequence ID" value="NZ_FQVD01000001.1"/>
</dbReference>
<keyword evidence="4" id="KW-0732">Signal</keyword>
<dbReference type="OrthoDB" id="9801077at2"/>